<gene>
    <name evidence="1" type="ORF">CW682_03355</name>
</gene>
<evidence type="ECO:0000313" key="2">
    <source>
        <dbReference type="Proteomes" id="UP000233606"/>
    </source>
</evidence>
<accession>A0ACC9MTX4</accession>
<dbReference type="EMBL" id="PIWU01000003">
    <property type="protein sequence ID" value="PKE57257.1"/>
    <property type="molecule type" value="Genomic_DNA"/>
</dbReference>
<organism evidence="1 2">
    <name type="scientific">Macrococcoides caseolyticum</name>
    <dbReference type="NCBI Taxonomy" id="69966"/>
    <lineage>
        <taxon>Bacteria</taxon>
        <taxon>Bacillati</taxon>
        <taxon>Bacillota</taxon>
        <taxon>Bacilli</taxon>
        <taxon>Bacillales</taxon>
        <taxon>Staphylococcaceae</taxon>
        <taxon>Macrococcoides</taxon>
    </lineage>
</organism>
<name>A0ACC9MTX4_9STAP</name>
<sequence length="67" mass="7646">MNQYVGFNQERWNNVSKKKGNAYSIPLSHEEFIYIKNNPIDVSLTIGKSVPNEWFTKAKGNKLSSLA</sequence>
<comment type="caution">
    <text evidence="1">The sequence shown here is derived from an EMBL/GenBank/DDBJ whole genome shotgun (WGS) entry which is preliminary data.</text>
</comment>
<proteinExistence type="predicted"/>
<dbReference type="Proteomes" id="UP000233606">
    <property type="component" value="Unassembled WGS sequence"/>
</dbReference>
<reference evidence="1" key="1">
    <citation type="submission" date="2017-12" db="EMBL/GenBank/DDBJ databases">
        <title>Genomics of Macrococcus caseolyticus.</title>
        <authorList>
            <person name="MacFadyen A.C."/>
            <person name="Paterson G.K."/>
        </authorList>
    </citation>
    <scope>NUCLEOTIDE SEQUENCE</scope>
    <source>
        <strain evidence="1">5459_5_49</strain>
    </source>
</reference>
<keyword evidence="2" id="KW-1185">Reference proteome</keyword>
<evidence type="ECO:0000313" key="1">
    <source>
        <dbReference type="EMBL" id="PKE57257.1"/>
    </source>
</evidence>
<protein>
    <submittedName>
        <fullName evidence="1">Uncharacterized protein</fullName>
    </submittedName>
</protein>